<feature type="coiled-coil region" evidence="1">
    <location>
        <begin position="300"/>
        <end position="329"/>
    </location>
</feature>
<evidence type="ECO:0000313" key="4">
    <source>
        <dbReference type="Proteomes" id="UP000887577"/>
    </source>
</evidence>
<feature type="compositionally biased region" description="Low complexity" evidence="2">
    <location>
        <begin position="548"/>
        <end position="615"/>
    </location>
</feature>
<feature type="region of interest" description="Disordered" evidence="2">
    <location>
        <begin position="181"/>
        <end position="214"/>
    </location>
</feature>
<protein>
    <recommendedName>
        <fullName evidence="3">DUF7774 domain-containing protein</fullName>
    </recommendedName>
</protein>
<name>A0A914YP74_9BILA</name>
<proteinExistence type="predicted"/>
<keyword evidence="4" id="KW-1185">Reference proteome</keyword>
<feature type="region of interest" description="Disordered" evidence="2">
    <location>
        <begin position="687"/>
        <end position="713"/>
    </location>
</feature>
<dbReference type="WBParaSite" id="PSU_v2.g21222.t1">
    <property type="protein sequence ID" value="PSU_v2.g21222.t1"/>
    <property type="gene ID" value="PSU_v2.g21222"/>
</dbReference>
<evidence type="ECO:0000256" key="2">
    <source>
        <dbReference type="SAM" id="MobiDB-lite"/>
    </source>
</evidence>
<accession>A0A914YP74</accession>
<dbReference type="Pfam" id="PF24983">
    <property type="entry name" value="DUF7774"/>
    <property type="match status" value="1"/>
</dbReference>
<evidence type="ECO:0000256" key="1">
    <source>
        <dbReference type="SAM" id="Coils"/>
    </source>
</evidence>
<dbReference type="InterPro" id="IPR056676">
    <property type="entry name" value="DUF7774"/>
</dbReference>
<evidence type="ECO:0000313" key="5">
    <source>
        <dbReference type="WBParaSite" id="PSU_v2.g21222.t1"/>
    </source>
</evidence>
<feature type="compositionally biased region" description="Basic and acidic residues" evidence="2">
    <location>
        <begin position="694"/>
        <end position="713"/>
    </location>
</feature>
<reference evidence="5" key="1">
    <citation type="submission" date="2022-11" db="UniProtKB">
        <authorList>
            <consortium name="WormBaseParasite"/>
        </authorList>
    </citation>
    <scope>IDENTIFICATION</scope>
</reference>
<feature type="region of interest" description="Disordered" evidence="2">
    <location>
        <begin position="1"/>
        <end position="26"/>
    </location>
</feature>
<sequence length="713" mass="76656">MSDAVDKAGTKSNKSAGGRSDTDLQHLRAKFHATQFRFTSALAAEHGKASDGAFRIQLKSIDNLKPTKLPPKDIYEPIETFENEEGLKDVEAKEPEYDMFGGSDSSSDESGLMEEWDPAFIAEIQKKCNIRWREAVMEEDPLTDKDELQAIRKRRAEEIKAKENKKKEEIKHVKVAEAISRESGIAPATSSPSLSKESLDHPHAPAFSPGALPSAEPLIPATNIHHLTLSQEALGLTLSKESLLPNAIESESKQNVTTTKKCAEPLFDCLDSDIVLDDSNLSDITNGLKEGMTYDNALVTDDLKKKLLEIDANKEKVEAELIRKALEREDTPVKTDATANKIVEALTDYEVIAKTVAVEDSKMLKEYFDGSRKADDEVIAALDRVIDRILDRAADFYSNKEELALFLRNRGTAKSNLLDAMLSRKGGWLQNMYGSAYSTALAIYSGANKTVEVVGKGLAAAKDVAGQSATMARDYAATTVDVVNRSYTKANELAEQSATVAREVATKGSEMYSKAADVASYSTEQARRVASVTALFAGKVSSVVSTASSLASSSSTTSTSSVTGTSTTGSSTTEYESVPSTAATSTSDVSALPSTSSSSTVESQTGETGSTTNSSLASATGSGADESKSTDEEEKTLIRNPSADSPVPLTFNGFMHCPSPPKPTPAPKTESIFTTIWKTLTEVSMAAYGGNPLESRESSKEEEPPKEDKSKKD</sequence>
<dbReference type="AlphaFoldDB" id="A0A914YP74"/>
<evidence type="ECO:0000259" key="3">
    <source>
        <dbReference type="Pfam" id="PF24983"/>
    </source>
</evidence>
<keyword evidence="1" id="KW-0175">Coiled coil</keyword>
<feature type="region of interest" description="Disordered" evidence="2">
    <location>
        <begin position="548"/>
        <end position="669"/>
    </location>
</feature>
<organism evidence="4 5">
    <name type="scientific">Panagrolaimus superbus</name>
    <dbReference type="NCBI Taxonomy" id="310955"/>
    <lineage>
        <taxon>Eukaryota</taxon>
        <taxon>Metazoa</taxon>
        <taxon>Ecdysozoa</taxon>
        <taxon>Nematoda</taxon>
        <taxon>Chromadorea</taxon>
        <taxon>Rhabditida</taxon>
        <taxon>Tylenchina</taxon>
        <taxon>Panagrolaimomorpha</taxon>
        <taxon>Panagrolaimoidea</taxon>
        <taxon>Panagrolaimidae</taxon>
        <taxon>Panagrolaimus</taxon>
    </lineage>
</organism>
<feature type="domain" description="DUF7774" evidence="3">
    <location>
        <begin position="335"/>
        <end position="421"/>
    </location>
</feature>
<dbReference type="Proteomes" id="UP000887577">
    <property type="component" value="Unplaced"/>
</dbReference>